<keyword evidence="16" id="KW-0443">Lipid metabolism</keyword>
<comment type="catalytic activity">
    <reaction evidence="33">
        <text>(3S)-3-hydroxydodecanoyl-CoA + NAD(+) = 3-oxododecanoyl-CoA + NADH + H(+)</text>
        <dbReference type="Rhea" id="RHEA:31179"/>
        <dbReference type="ChEBI" id="CHEBI:15378"/>
        <dbReference type="ChEBI" id="CHEBI:57540"/>
        <dbReference type="ChEBI" id="CHEBI:57945"/>
        <dbReference type="ChEBI" id="CHEBI:62558"/>
        <dbReference type="ChEBI" id="CHEBI:62615"/>
    </reaction>
    <physiologicalReaction direction="left-to-right" evidence="33">
        <dbReference type="Rhea" id="RHEA:31180"/>
    </physiologicalReaction>
</comment>
<comment type="catalytic activity">
    <reaction evidence="32">
        <text>1'-[1,2-di-(9Z,12Z-octadecadienoyl)-sn-glycero-3-phospho]-3'-[1-(9Z,12Z-octadecadienoyl)-sn-glycero-3-phospho]-glycerol + (9Z)-octadecenoyl-CoA = 1'-[1,2-di-(9Z,12Z-octadecadienoyl)-sn-glycero-3-phospho]-3'-[1-(9Z,12Z-octadecadienoyl)-2-(9Z-octadecenoyl)-sn-glycero-3-phospho]-glycerol + CoA</text>
        <dbReference type="Rhea" id="RHEA:43676"/>
        <dbReference type="ChEBI" id="CHEBI:57287"/>
        <dbReference type="ChEBI" id="CHEBI:57387"/>
        <dbReference type="ChEBI" id="CHEBI:83580"/>
        <dbReference type="ChEBI" id="CHEBI:83582"/>
    </reaction>
    <physiologicalReaction direction="left-to-right" evidence="32">
        <dbReference type="Rhea" id="RHEA:43677"/>
    </physiologicalReaction>
</comment>
<evidence type="ECO:0000256" key="5">
    <source>
        <dbReference type="ARBA" id="ARBA00008750"/>
    </source>
</evidence>
<dbReference type="EC" id="4.2.1.17" evidence="6"/>
<dbReference type="Pfam" id="PF02737">
    <property type="entry name" value="3HCDH_N"/>
    <property type="match status" value="1"/>
</dbReference>
<comment type="catalytic activity">
    <reaction evidence="24">
        <text>a (3S)-3-hydroxyacyl-CoA + NAD(+) = a 3-oxoacyl-CoA + NADH + H(+)</text>
        <dbReference type="Rhea" id="RHEA:22432"/>
        <dbReference type="ChEBI" id="CHEBI:15378"/>
        <dbReference type="ChEBI" id="CHEBI:57318"/>
        <dbReference type="ChEBI" id="CHEBI:57540"/>
        <dbReference type="ChEBI" id="CHEBI:57945"/>
        <dbReference type="ChEBI" id="CHEBI:90726"/>
        <dbReference type="EC" id="1.1.1.35"/>
    </reaction>
</comment>
<evidence type="ECO:0000313" key="44">
    <source>
        <dbReference type="EnsemblMetazoa" id="XP_012058477.1"/>
    </source>
</evidence>
<comment type="catalytic activity">
    <reaction evidence="25">
        <text>1'-[1,2-di-(9Z,12Z-octadecadienoyl)-sn-glycero-3-phospho]-3'-[1-(9Z,12Z-octadecadienoyl)-sn-glycero-3-phospho]-glycerol + (9Z,12Z)-octadecadienoyl-CoA = 1',3'-bis-[1,2-di-(9Z,12Z-octadecadienoyl)-sn-glycero-3-phospho]-glycerol + CoA</text>
        <dbReference type="Rhea" id="RHEA:43672"/>
        <dbReference type="ChEBI" id="CHEBI:57287"/>
        <dbReference type="ChEBI" id="CHEBI:57383"/>
        <dbReference type="ChEBI" id="CHEBI:83580"/>
        <dbReference type="ChEBI" id="CHEBI:83581"/>
    </reaction>
    <physiologicalReaction direction="left-to-right" evidence="25">
        <dbReference type="Rhea" id="RHEA:43673"/>
    </physiologicalReaction>
</comment>
<dbReference type="GO" id="GO:0006635">
    <property type="term" value="P:fatty acid beta-oxidation"/>
    <property type="evidence" value="ECO:0007669"/>
    <property type="project" value="UniProtKB-UniPathway"/>
</dbReference>
<dbReference type="eggNOG" id="KOG1683">
    <property type="taxonomic scope" value="Eukaryota"/>
</dbReference>
<evidence type="ECO:0000256" key="32">
    <source>
        <dbReference type="ARBA" id="ARBA00052860"/>
    </source>
</evidence>
<evidence type="ECO:0000256" key="24">
    <source>
        <dbReference type="ARBA" id="ARBA00049556"/>
    </source>
</evidence>
<name>A0A158NLR9_ATTCE</name>
<dbReference type="GO" id="GO:0016507">
    <property type="term" value="C:mitochondrial fatty acid beta-oxidation multienzyme complex"/>
    <property type="evidence" value="ECO:0007669"/>
    <property type="project" value="InterPro"/>
</dbReference>
<evidence type="ECO:0000256" key="13">
    <source>
        <dbReference type="ARBA" id="ARBA00022990"/>
    </source>
</evidence>
<keyword evidence="8" id="KW-0597">Phosphoprotein</keyword>
<feature type="site" description="Important for long-chain enoyl-CoA hydratase activity" evidence="41">
    <location>
        <position position="153"/>
    </location>
</feature>
<dbReference type="Proteomes" id="UP000005205">
    <property type="component" value="Unassembled WGS sequence"/>
</dbReference>
<dbReference type="Pfam" id="PF00378">
    <property type="entry name" value="ECH_1"/>
    <property type="match status" value="1"/>
</dbReference>
<proteinExistence type="inferred from homology"/>
<dbReference type="Gene3D" id="3.90.226.10">
    <property type="entry name" value="2-enoyl-CoA Hydratase, Chain A, domain 1"/>
    <property type="match status" value="1"/>
</dbReference>
<dbReference type="FunFam" id="3.40.50.720:FF:000009">
    <property type="entry name" value="Fatty oxidation complex, alpha subunit"/>
    <property type="match status" value="1"/>
</dbReference>
<dbReference type="Pfam" id="PF00725">
    <property type="entry name" value="3HCDH"/>
    <property type="match status" value="2"/>
</dbReference>
<comment type="similarity">
    <text evidence="4">In the central section; belongs to the 3-hydroxyacyl-CoA dehydrogenase family.</text>
</comment>
<evidence type="ECO:0000256" key="40">
    <source>
        <dbReference type="PIRSR" id="PIRSR612803-1"/>
    </source>
</evidence>
<evidence type="ECO:0000256" key="36">
    <source>
        <dbReference type="ARBA" id="ARBA00066806"/>
    </source>
</evidence>
<dbReference type="InterPro" id="IPR006108">
    <property type="entry name" value="3HC_DH_C"/>
</dbReference>
<evidence type="ECO:0000256" key="8">
    <source>
        <dbReference type="ARBA" id="ARBA00022553"/>
    </source>
</evidence>
<dbReference type="Gene3D" id="3.40.50.720">
    <property type="entry name" value="NAD(P)-binding Rossmann-like Domain"/>
    <property type="match status" value="1"/>
</dbReference>
<organism evidence="44 45">
    <name type="scientific">Atta cephalotes</name>
    <name type="common">Leafcutter ant</name>
    <dbReference type="NCBI Taxonomy" id="12957"/>
    <lineage>
        <taxon>Eukaryota</taxon>
        <taxon>Metazoa</taxon>
        <taxon>Ecdysozoa</taxon>
        <taxon>Arthropoda</taxon>
        <taxon>Hexapoda</taxon>
        <taxon>Insecta</taxon>
        <taxon>Pterygota</taxon>
        <taxon>Neoptera</taxon>
        <taxon>Endopterygota</taxon>
        <taxon>Hymenoptera</taxon>
        <taxon>Apocrita</taxon>
        <taxon>Aculeata</taxon>
        <taxon>Formicoidea</taxon>
        <taxon>Formicidae</taxon>
        <taxon>Myrmicinae</taxon>
        <taxon>Atta</taxon>
    </lineage>
</organism>
<feature type="site" description="Important for long-chain enoyl-CoA hydratase activity" evidence="41">
    <location>
        <position position="175"/>
    </location>
</feature>
<comment type="catalytic activity">
    <reaction evidence="31">
        <text>(3S)-hydroxytetradecanoyl-CoA + NAD(+) = 3-oxotetradecanoyl-CoA + NADH + H(+)</text>
        <dbReference type="Rhea" id="RHEA:31167"/>
        <dbReference type="ChEBI" id="CHEBI:15378"/>
        <dbReference type="ChEBI" id="CHEBI:57540"/>
        <dbReference type="ChEBI" id="CHEBI:57945"/>
        <dbReference type="ChEBI" id="CHEBI:62543"/>
        <dbReference type="ChEBI" id="CHEBI:62614"/>
    </reaction>
    <physiologicalReaction direction="left-to-right" evidence="31">
        <dbReference type="Rhea" id="RHEA:31168"/>
    </physiologicalReaction>
</comment>
<comment type="catalytic activity">
    <reaction evidence="21">
        <text>a (3S)-3-hydroxyacyl-CoA = a (2E)-enoyl-CoA + H2O</text>
        <dbReference type="Rhea" id="RHEA:16105"/>
        <dbReference type="ChEBI" id="CHEBI:15377"/>
        <dbReference type="ChEBI" id="CHEBI:57318"/>
        <dbReference type="ChEBI" id="CHEBI:58856"/>
        <dbReference type="EC" id="4.2.1.17"/>
    </reaction>
    <physiologicalReaction direction="right-to-left" evidence="21">
        <dbReference type="Rhea" id="RHEA:16107"/>
    </physiologicalReaction>
</comment>
<evidence type="ECO:0000256" key="15">
    <source>
        <dbReference type="ARBA" id="ARBA00023027"/>
    </source>
</evidence>
<dbReference type="AlphaFoldDB" id="A0A158NLR9"/>
<dbReference type="GO" id="GO:0016509">
    <property type="term" value="F:long-chain (3S)-3-hydroxyacyl-CoA dehydrogenase (NAD+) activity"/>
    <property type="evidence" value="ECO:0007669"/>
    <property type="project" value="UniProtKB-EC"/>
</dbReference>
<keyword evidence="11" id="KW-0276">Fatty acid metabolism</keyword>
<dbReference type="PANTHER" id="PTHR43612:SF3">
    <property type="entry name" value="TRIFUNCTIONAL ENZYME SUBUNIT ALPHA, MITOCHONDRIAL"/>
    <property type="match status" value="1"/>
</dbReference>
<evidence type="ECO:0000256" key="22">
    <source>
        <dbReference type="ARBA" id="ARBA00047613"/>
    </source>
</evidence>
<comment type="catalytic activity">
    <reaction evidence="26">
        <text>a long-chain (3S)-3-hydroxy fatty acyl-CoA + NAD(+) = a long-chain 3-oxo-fatty acyl-CoA + NADH + H(+)</text>
        <dbReference type="Rhea" id="RHEA:52656"/>
        <dbReference type="ChEBI" id="CHEBI:15378"/>
        <dbReference type="ChEBI" id="CHEBI:57540"/>
        <dbReference type="ChEBI" id="CHEBI:57945"/>
        <dbReference type="ChEBI" id="CHEBI:136757"/>
        <dbReference type="ChEBI" id="CHEBI:136758"/>
        <dbReference type="EC" id="1.1.1.211"/>
    </reaction>
    <physiologicalReaction direction="left-to-right" evidence="26">
        <dbReference type="Rhea" id="RHEA:52657"/>
    </physiologicalReaction>
</comment>
<comment type="subcellular location">
    <subcellularLocation>
        <location evidence="2">Mitochondrion inner membrane</location>
    </subcellularLocation>
</comment>
<evidence type="ECO:0000256" key="2">
    <source>
        <dbReference type="ARBA" id="ARBA00004273"/>
    </source>
</evidence>
<dbReference type="SUPFAM" id="SSF51735">
    <property type="entry name" value="NAD(P)-binding Rossmann-fold domains"/>
    <property type="match status" value="1"/>
</dbReference>
<dbReference type="InterPro" id="IPR036291">
    <property type="entry name" value="NAD(P)-bd_dom_sf"/>
</dbReference>
<dbReference type="InParanoid" id="A0A158NLR9"/>
<comment type="similarity">
    <text evidence="5">In the N-terminal section; belongs to the enoyl-CoA hydratase/isomerase family.</text>
</comment>
<comment type="catalytic activity">
    <reaction evidence="27">
        <text>a 4-saturated-(3S)-3-hydroxyacyl-CoA = a (3E)-enoyl-CoA + H2O</text>
        <dbReference type="Rhea" id="RHEA:20724"/>
        <dbReference type="ChEBI" id="CHEBI:15377"/>
        <dbReference type="ChEBI" id="CHEBI:58521"/>
        <dbReference type="ChEBI" id="CHEBI:137480"/>
        <dbReference type="EC" id="4.2.1.17"/>
    </reaction>
    <physiologicalReaction direction="right-to-left" evidence="27">
        <dbReference type="Rhea" id="RHEA:20726"/>
    </physiologicalReaction>
</comment>
<comment type="catalytic activity">
    <reaction evidence="1">
        <text>(3S)-hydroxyhexadecanoyl-CoA = (2E)-hexadecenoyl-CoA + H2O</text>
        <dbReference type="Rhea" id="RHEA:31163"/>
        <dbReference type="ChEBI" id="CHEBI:15377"/>
        <dbReference type="ChEBI" id="CHEBI:61526"/>
        <dbReference type="ChEBI" id="CHEBI:62613"/>
    </reaction>
    <physiologicalReaction direction="right-to-left" evidence="1">
        <dbReference type="Rhea" id="RHEA:31165"/>
    </physiologicalReaction>
</comment>
<evidence type="ECO:0000256" key="21">
    <source>
        <dbReference type="ARBA" id="ARBA00035854"/>
    </source>
</evidence>
<dbReference type="GO" id="GO:0004300">
    <property type="term" value="F:enoyl-CoA hydratase activity"/>
    <property type="evidence" value="ECO:0007669"/>
    <property type="project" value="UniProtKB-EC"/>
</dbReference>
<evidence type="ECO:0000256" key="1">
    <source>
        <dbReference type="ARBA" id="ARBA00000469"/>
    </source>
</evidence>
<evidence type="ECO:0000259" key="43">
    <source>
        <dbReference type="Pfam" id="PF02737"/>
    </source>
</evidence>
<evidence type="ECO:0000256" key="25">
    <source>
        <dbReference type="ARBA" id="ARBA00050222"/>
    </source>
</evidence>
<dbReference type="InterPro" id="IPR029045">
    <property type="entry name" value="ClpP/crotonase-like_dom_sf"/>
</dbReference>
<dbReference type="InterPro" id="IPR050136">
    <property type="entry name" value="FA_oxidation_alpha_subunit"/>
</dbReference>
<sequence>MASCRLFGALARCSRANASSAFKCTGLQQSTRTLATETNKKYFKYKTVGDVAVITIDSPNAKVNTLNKELMTEIAELLNEIQSNTLVNSAVLISGKPDNFIVGADITWLQTIPDAEAGYQIAKEGHKILDLIANSKKPIVAAIYGPCLGGGLEVALACHYRLAVNDKRTKLGLPEVKIGLLPGGGGTQRLPQLIFLPTALDAILTGKNIQPDKAKKLGLVDIVVNRLGPGIQSPEENTMRYLEETAVKAAQDLANGRLKIERGPKSLIDKIMQQILSINFVKDQVFKKAKAQVMKMTNGLYPAPLKILEVVRIGLDKGPSAGFDAEAKGFGQLAVTPECKGLTSLFFGQTACKKNRFGPPKSAVKKIAVIGAGLMGAGIVQVSIDKGFNVVMKDTNDAGLYRGVNQIQKGLDGAVKRKRISNIEKDKYLSHLDATLNYNSFKDTDVVIEAVFEDIAIKHRVLKEIEAVVPNHCIIATNTSAIPITKIAAGSSRPDKVIGMHYFSPVDKMQLLEIITHKGTSEETIKTAIDVGLKQNKTVIIVGDCPGFYTTRILSCMMTEATRLMQEGVDPVQLDKLTKKFGFPVGLATLSDEVGIDVGSHISVDLLKAYGDRFKGGDNINIFADMVKAGFLGRKSGKGIFVYENGSKNRDVNIGAMDILKKYKLEPKGSTSDEDRQMRLVSRFINEAVLCLEENILANPLEGDVGAVFGLGFPPFSGGPFRWVDAYGAHRLVKKMEEFQSHYGDSFKPCQLLRDMATDSKRKFYPK</sequence>
<dbReference type="InterPro" id="IPR008927">
    <property type="entry name" value="6-PGluconate_DH-like_C_sf"/>
</dbReference>
<evidence type="ECO:0000256" key="9">
    <source>
        <dbReference type="ARBA" id="ARBA00022679"/>
    </source>
</evidence>
<evidence type="ECO:0000256" key="6">
    <source>
        <dbReference type="ARBA" id="ARBA00012076"/>
    </source>
</evidence>
<reference evidence="44" key="2">
    <citation type="submission" date="2016-04" db="UniProtKB">
        <authorList>
            <consortium name="EnsemblMetazoa"/>
        </authorList>
    </citation>
    <scope>IDENTIFICATION</scope>
</reference>
<evidence type="ECO:0000256" key="4">
    <source>
        <dbReference type="ARBA" id="ARBA00007005"/>
    </source>
</evidence>
<evidence type="ECO:0000256" key="11">
    <source>
        <dbReference type="ARBA" id="ARBA00022832"/>
    </source>
</evidence>
<feature type="active site" description="For hydroxyacyl-coenzyme A dehydrogenase activity" evidence="40">
    <location>
        <position position="513"/>
    </location>
</feature>
<protein>
    <recommendedName>
        <fullName evidence="37">Trifunctional enzyme subunit alpha, mitochondrial</fullName>
        <ecNumber evidence="36">1.1.1.211</ecNumber>
        <ecNumber evidence="6">4.2.1.17</ecNumber>
    </recommendedName>
    <alternativeName>
        <fullName evidence="38">Monolysocardiolipin acyltransferase</fullName>
    </alternativeName>
    <alternativeName>
        <fullName evidence="39">TP-alpha</fullName>
    </alternativeName>
</protein>
<keyword evidence="10" id="KW-0999">Mitochondrion inner membrane</keyword>
<dbReference type="STRING" id="12957.A0A158NLR9"/>
<evidence type="ECO:0000256" key="33">
    <source>
        <dbReference type="ARBA" id="ARBA00052945"/>
    </source>
</evidence>
<dbReference type="GO" id="GO:0016740">
    <property type="term" value="F:transferase activity"/>
    <property type="evidence" value="ECO:0007669"/>
    <property type="project" value="UniProtKB-KW"/>
</dbReference>
<evidence type="ECO:0000256" key="41">
    <source>
        <dbReference type="PIRSR" id="PIRSR612803-2"/>
    </source>
</evidence>
<dbReference type="PANTHER" id="PTHR43612">
    <property type="entry name" value="TRIFUNCTIONAL ENZYME SUBUNIT ALPHA"/>
    <property type="match status" value="1"/>
</dbReference>
<feature type="domain" description="3-hydroxyacyl-CoA dehydrogenase C-terminal" evidence="42">
    <location>
        <begin position="547"/>
        <end position="643"/>
    </location>
</feature>
<keyword evidence="14" id="KW-0560">Oxidoreductase</keyword>
<keyword evidence="45" id="KW-1185">Reference proteome</keyword>
<keyword evidence="19" id="KW-0456">Lyase</keyword>
<evidence type="ECO:0000256" key="30">
    <source>
        <dbReference type="ARBA" id="ARBA00052711"/>
    </source>
</evidence>
<comment type="subunit">
    <text evidence="35">Heterotetramer of 2 alpha/HADHA and 2 beta/HADHB subunits; forms the mitochondrial trifunctional enzyme. Also purified as higher order heterooligomers including a 4 alpha/HADHA and 4 beta/HADHB heterooligomer which physiological significance remains unclear. The mitochondrial trifunctional enzyme interacts with MTLN.</text>
</comment>
<comment type="catalytic activity">
    <reaction evidence="30">
        <text>(3S)-3-hydroxydodecanoyl-CoA = (2E)-dodecenoyl-CoA + H2O</text>
        <dbReference type="Rhea" id="RHEA:31075"/>
        <dbReference type="ChEBI" id="CHEBI:15377"/>
        <dbReference type="ChEBI" id="CHEBI:57330"/>
        <dbReference type="ChEBI" id="CHEBI:62558"/>
    </reaction>
    <physiologicalReaction direction="right-to-left" evidence="30">
        <dbReference type="Rhea" id="RHEA:31077"/>
    </physiologicalReaction>
</comment>
<keyword evidence="15" id="KW-0520">NAD</keyword>
<dbReference type="SUPFAM" id="SSF48179">
    <property type="entry name" value="6-phosphogluconate dehydrogenase C-terminal domain-like"/>
    <property type="match status" value="2"/>
</dbReference>
<evidence type="ECO:0000256" key="37">
    <source>
        <dbReference type="ARBA" id="ARBA00068347"/>
    </source>
</evidence>
<keyword evidence="18" id="KW-0472">Membrane</keyword>
<evidence type="ECO:0000256" key="17">
    <source>
        <dbReference type="ARBA" id="ARBA00023128"/>
    </source>
</evidence>
<evidence type="ECO:0000256" key="39">
    <source>
        <dbReference type="ARBA" id="ARBA00083277"/>
    </source>
</evidence>
<dbReference type="FunCoup" id="A0A158NLR9">
    <property type="interactions" value="1336"/>
</dbReference>
<comment type="catalytic activity">
    <reaction evidence="22">
        <text>(3S)-hydroxyhexadecanoyl-CoA + NAD(+) = 3-oxohexadecanoyl-CoA + NADH + H(+)</text>
        <dbReference type="Rhea" id="RHEA:31159"/>
        <dbReference type="ChEBI" id="CHEBI:15378"/>
        <dbReference type="ChEBI" id="CHEBI:57349"/>
        <dbReference type="ChEBI" id="CHEBI:57540"/>
        <dbReference type="ChEBI" id="CHEBI:57945"/>
        <dbReference type="ChEBI" id="CHEBI:62613"/>
    </reaction>
    <physiologicalReaction direction="left-to-right" evidence="22">
        <dbReference type="Rhea" id="RHEA:31160"/>
    </physiologicalReaction>
</comment>
<evidence type="ECO:0000256" key="35">
    <source>
        <dbReference type="ARBA" id="ARBA00062153"/>
    </source>
</evidence>
<evidence type="ECO:0000256" key="20">
    <source>
        <dbReference type="ARBA" id="ARBA00023268"/>
    </source>
</evidence>
<evidence type="ECO:0000256" key="18">
    <source>
        <dbReference type="ARBA" id="ARBA00023136"/>
    </source>
</evidence>
<reference evidence="45" key="1">
    <citation type="journal article" date="2011" name="PLoS Genet.">
        <title>The genome sequence of the leaf-cutter ant Atta cephalotes reveals insights into its obligate symbiotic lifestyle.</title>
        <authorList>
            <person name="Suen G."/>
            <person name="Teiling C."/>
            <person name="Li L."/>
            <person name="Holt C."/>
            <person name="Abouheif E."/>
            <person name="Bornberg-Bauer E."/>
            <person name="Bouffard P."/>
            <person name="Caldera E.J."/>
            <person name="Cash E."/>
            <person name="Cavanaugh A."/>
            <person name="Denas O."/>
            <person name="Elhaik E."/>
            <person name="Fave M.J."/>
            <person name="Gadau J."/>
            <person name="Gibson J.D."/>
            <person name="Graur D."/>
            <person name="Grubbs K.J."/>
            <person name="Hagen D.E."/>
            <person name="Harkins T.T."/>
            <person name="Helmkampf M."/>
            <person name="Hu H."/>
            <person name="Johnson B.R."/>
            <person name="Kim J."/>
            <person name="Marsh S.E."/>
            <person name="Moeller J.A."/>
            <person name="Munoz-Torres M.C."/>
            <person name="Murphy M.C."/>
            <person name="Naughton M.C."/>
            <person name="Nigam S."/>
            <person name="Overson R."/>
            <person name="Rajakumar R."/>
            <person name="Reese J.T."/>
            <person name="Scott J.J."/>
            <person name="Smith C.R."/>
            <person name="Tao S."/>
            <person name="Tsutsui N.D."/>
            <person name="Viljakainen L."/>
            <person name="Wissler L."/>
            <person name="Yandell M.D."/>
            <person name="Zimmer F."/>
            <person name="Taylor J."/>
            <person name="Slater S.C."/>
            <person name="Clifton S.W."/>
            <person name="Warren W.C."/>
            <person name="Elsik C.G."/>
            <person name="Smith C.D."/>
            <person name="Weinstock G.M."/>
            <person name="Gerardo N.M."/>
            <person name="Currie C.R."/>
        </authorList>
    </citation>
    <scope>NUCLEOTIDE SEQUENCE [LARGE SCALE GENOMIC DNA]</scope>
</reference>
<evidence type="ECO:0000256" key="27">
    <source>
        <dbReference type="ARBA" id="ARBA00051215"/>
    </source>
</evidence>
<feature type="domain" description="3-hydroxyacyl-CoA dehydrogenase NAD binding" evidence="43">
    <location>
        <begin position="366"/>
        <end position="545"/>
    </location>
</feature>
<evidence type="ECO:0000256" key="23">
    <source>
        <dbReference type="ARBA" id="ARBA00048361"/>
    </source>
</evidence>
<accession>A0A158NLR9</accession>
<dbReference type="NCBIfam" id="TIGR02441">
    <property type="entry name" value="fa_ox_alpha_mit"/>
    <property type="match status" value="1"/>
</dbReference>
<comment type="catalytic activity">
    <reaction evidence="23">
        <text>(3S)-hydroxydecanoyl-CoA + NAD(+) = 3-oxodecanoyl-CoA + NADH + H(+)</text>
        <dbReference type="Rhea" id="RHEA:31187"/>
        <dbReference type="ChEBI" id="CHEBI:15378"/>
        <dbReference type="ChEBI" id="CHEBI:57540"/>
        <dbReference type="ChEBI" id="CHEBI:57945"/>
        <dbReference type="ChEBI" id="CHEBI:62548"/>
        <dbReference type="ChEBI" id="CHEBI:62616"/>
    </reaction>
    <physiologicalReaction direction="left-to-right" evidence="23">
        <dbReference type="Rhea" id="RHEA:31188"/>
    </physiologicalReaction>
</comment>
<evidence type="ECO:0000256" key="38">
    <source>
        <dbReference type="ARBA" id="ARBA00077617"/>
    </source>
</evidence>
<dbReference type="EC" id="1.1.1.211" evidence="36"/>
<dbReference type="FunFam" id="1.10.1040.50:FF:000002">
    <property type="entry name" value="Trifunctional enzyme subunit alpha, mitochondrial"/>
    <property type="match status" value="1"/>
</dbReference>
<feature type="domain" description="3-hydroxyacyl-CoA dehydrogenase C-terminal" evidence="42">
    <location>
        <begin position="679"/>
        <end position="759"/>
    </location>
</feature>
<comment type="catalytic activity">
    <reaction evidence="29">
        <text>(3S)-hydroxyoctanoyl-CoA + NAD(+) = 3-oxooctanoyl-CoA + NADH + H(+)</text>
        <dbReference type="Rhea" id="RHEA:31195"/>
        <dbReference type="ChEBI" id="CHEBI:15378"/>
        <dbReference type="ChEBI" id="CHEBI:57540"/>
        <dbReference type="ChEBI" id="CHEBI:57945"/>
        <dbReference type="ChEBI" id="CHEBI:62617"/>
        <dbReference type="ChEBI" id="CHEBI:62619"/>
    </reaction>
    <physiologicalReaction direction="left-to-right" evidence="29">
        <dbReference type="Rhea" id="RHEA:31196"/>
    </physiologicalReaction>
</comment>
<dbReference type="InterPro" id="IPR006176">
    <property type="entry name" value="3-OHacyl-CoA_DH_NAD-bd"/>
</dbReference>
<dbReference type="InterPro" id="IPR001753">
    <property type="entry name" value="Enoyl-CoA_hydra/iso"/>
</dbReference>
<keyword evidence="7" id="KW-0488">Methylation</keyword>
<evidence type="ECO:0000313" key="45">
    <source>
        <dbReference type="Proteomes" id="UP000005205"/>
    </source>
</evidence>
<keyword evidence="13" id="KW-0007">Acetylation</keyword>
<dbReference type="FunFam" id="3.90.226.10:FF:000011">
    <property type="entry name" value="Fatty acid oxidation complex subunit alpha"/>
    <property type="match status" value="1"/>
</dbReference>
<evidence type="ECO:0000256" key="26">
    <source>
        <dbReference type="ARBA" id="ARBA00050446"/>
    </source>
</evidence>
<dbReference type="InterPro" id="IPR012803">
    <property type="entry name" value="Fa_ox_alpha_mit"/>
</dbReference>
<evidence type="ECO:0000256" key="19">
    <source>
        <dbReference type="ARBA" id="ARBA00023239"/>
    </source>
</evidence>
<evidence type="ECO:0000256" key="10">
    <source>
        <dbReference type="ARBA" id="ARBA00022792"/>
    </source>
</evidence>
<dbReference type="Gene3D" id="1.10.1040.50">
    <property type="match status" value="1"/>
</dbReference>
<evidence type="ECO:0000256" key="14">
    <source>
        <dbReference type="ARBA" id="ARBA00023002"/>
    </source>
</evidence>
<dbReference type="GO" id="GO:0005743">
    <property type="term" value="C:mitochondrial inner membrane"/>
    <property type="evidence" value="ECO:0007669"/>
    <property type="project" value="UniProtKB-SubCell"/>
</dbReference>
<evidence type="ECO:0000256" key="12">
    <source>
        <dbReference type="ARBA" id="ARBA00022946"/>
    </source>
</evidence>
<dbReference type="CDD" id="cd06558">
    <property type="entry name" value="crotonase-like"/>
    <property type="match status" value="1"/>
</dbReference>
<evidence type="ECO:0000256" key="34">
    <source>
        <dbReference type="ARBA" id="ARBA00052989"/>
    </source>
</evidence>
<evidence type="ECO:0000256" key="3">
    <source>
        <dbReference type="ARBA" id="ARBA00005005"/>
    </source>
</evidence>
<evidence type="ECO:0000256" key="16">
    <source>
        <dbReference type="ARBA" id="ARBA00023098"/>
    </source>
</evidence>
<dbReference type="EMBL" id="ADTU01019758">
    <property type="status" value="NOT_ANNOTATED_CDS"/>
    <property type="molecule type" value="Genomic_DNA"/>
</dbReference>
<evidence type="ECO:0000256" key="31">
    <source>
        <dbReference type="ARBA" id="ARBA00052834"/>
    </source>
</evidence>
<dbReference type="OrthoDB" id="5958943at2759"/>
<evidence type="ECO:0000256" key="29">
    <source>
        <dbReference type="ARBA" id="ARBA00052224"/>
    </source>
</evidence>
<comment type="pathway">
    <text evidence="3">Lipid metabolism; fatty acid beta-oxidation.</text>
</comment>
<keyword evidence="9" id="KW-0808">Transferase</keyword>
<keyword evidence="17" id="KW-0496">Mitochondrion</keyword>
<keyword evidence="20" id="KW-0511">Multifunctional enzyme</keyword>
<comment type="catalytic activity">
    <reaction evidence="28">
        <text>(3S)-hydroxyoctanoyl-CoA = (2E)-octenoyl-CoA + H2O</text>
        <dbReference type="Rhea" id="RHEA:31199"/>
        <dbReference type="ChEBI" id="CHEBI:15377"/>
        <dbReference type="ChEBI" id="CHEBI:62242"/>
        <dbReference type="ChEBI" id="CHEBI:62617"/>
    </reaction>
    <physiologicalReaction direction="right-to-left" evidence="28">
        <dbReference type="Rhea" id="RHEA:31201"/>
    </physiologicalReaction>
</comment>
<feature type="site" description="Important for hydroxyacyl-coenzyme A dehydrogenase activity" evidence="41">
    <location>
        <position position="501"/>
    </location>
</feature>
<gene>
    <name evidence="44" type="primary">105621618</name>
</gene>
<comment type="catalytic activity">
    <reaction evidence="34">
        <text>1'-[1,2-di-(9Z,12Z-octadecadienoyl)-sn-glycero-3-phospho]-3'-[1-(9Z,12Z-octadecadienoyl)-sn-glycero-3-phospho]-glycerol + hexadecanoyl-CoA = 1'-[1,2-di-(9Z,12Z-octadecadienoyl)-sn-glycero-3-phospho]-3'-[1-(9Z,12Z-octadecadienoyl)-2-hexadecanoyl-sn-glycero-3-phospho]-glycerol + CoA</text>
        <dbReference type="Rhea" id="RHEA:43680"/>
        <dbReference type="ChEBI" id="CHEBI:57287"/>
        <dbReference type="ChEBI" id="CHEBI:57379"/>
        <dbReference type="ChEBI" id="CHEBI:83580"/>
        <dbReference type="ChEBI" id="CHEBI:83583"/>
    </reaction>
    <physiologicalReaction direction="left-to-right" evidence="34">
        <dbReference type="Rhea" id="RHEA:43681"/>
    </physiologicalReaction>
</comment>
<evidence type="ECO:0000259" key="42">
    <source>
        <dbReference type="Pfam" id="PF00725"/>
    </source>
</evidence>
<evidence type="ECO:0000256" key="7">
    <source>
        <dbReference type="ARBA" id="ARBA00022481"/>
    </source>
</evidence>
<evidence type="ECO:0000256" key="28">
    <source>
        <dbReference type="ARBA" id="ARBA00051877"/>
    </source>
</evidence>
<keyword evidence="12" id="KW-0809">Transit peptide</keyword>
<dbReference type="SUPFAM" id="SSF52096">
    <property type="entry name" value="ClpP/crotonase"/>
    <property type="match status" value="1"/>
</dbReference>
<dbReference type="UniPathway" id="UPA00659"/>
<dbReference type="KEGG" id="acep:105621618"/>
<dbReference type="GO" id="GO:0070403">
    <property type="term" value="F:NAD+ binding"/>
    <property type="evidence" value="ECO:0007669"/>
    <property type="project" value="InterPro"/>
</dbReference>
<dbReference type="EnsemblMetazoa" id="XM_012203087.1">
    <property type="protein sequence ID" value="XP_012058477.1"/>
    <property type="gene ID" value="LOC105621618"/>
</dbReference>